<keyword evidence="5 7" id="KW-1133">Transmembrane helix</keyword>
<protein>
    <submittedName>
        <fullName evidence="8">Putative sulfate exporter family transporter</fullName>
    </submittedName>
</protein>
<proteinExistence type="inferred from homology"/>
<evidence type="ECO:0000256" key="6">
    <source>
        <dbReference type="ARBA" id="ARBA00023136"/>
    </source>
</evidence>
<evidence type="ECO:0000256" key="1">
    <source>
        <dbReference type="ARBA" id="ARBA00004651"/>
    </source>
</evidence>
<feature type="transmembrane region" description="Helical" evidence="7">
    <location>
        <begin position="167"/>
        <end position="187"/>
    </location>
</feature>
<keyword evidence="9" id="KW-1185">Reference proteome</keyword>
<keyword evidence="6 7" id="KW-0472">Membrane</keyword>
<dbReference type="GO" id="GO:0005886">
    <property type="term" value="C:plasma membrane"/>
    <property type="evidence" value="ECO:0007669"/>
    <property type="project" value="UniProtKB-SubCell"/>
</dbReference>
<dbReference type="PANTHER" id="PTHR30106">
    <property type="entry name" value="INNER MEMBRANE PROTEIN YEIH-RELATED"/>
    <property type="match status" value="1"/>
</dbReference>
<reference evidence="8 9" key="1">
    <citation type="submission" date="2020-01" db="EMBL/GenBank/DDBJ databases">
        <authorList>
            <person name="Gulvik C.A."/>
            <person name="Batra D.G."/>
        </authorList>
    </citation>
    <scope>NUCLEOTIDE SEQUENCE [LARGE SCALE GENOMIC DNA]</scope>
    <source>
        <strain evidence="8 9">W9323</strain>
    </source>
</reference>
<feature type="transmembrane region" description="Helical" evidence="7">
    <location>
        <begin position="288"/>
        <end position="306"/>
    </location>
</feature>
<feature type="transmembrane region" description="Helical" evidence="7">
    <location>
        <begin position="75"/>
        <end position="92"/>
    </location>
</feature>
<evidence type="ECO:0000313" key="8">
    <source>
        <dbReference type="EMBL" id="QKG85243.1"/>
    </source>
</evidence>
<evidence type="ECO:0000313" key="9">
    <source>
        <dbReference type="Proteomes" id="UP000503088"/>
    </source>
</evidence>
<accession>A0A7D3Y2X9</accession>
<dbReference type="Pfam" id="PF03601">
    <property type="entry name" value="Cons_hypoth698"/>
    <property type="match status" value="1"/>
</dbReference>
<dbReference type="InterPro" id="IPR018383">
    <property type="entry name" value="UPF0324_pro"/>
</dbReference>
<dbReference type="RefSeq" id="WP_173223714.1">
    <property type="nucleotide sequence ID" value="NZ_CP048104.1"/>
</dbReference>
<feature type="transmembrane region" description="Helical" evidence="7">
    <location>
        <begin position="45"/>
        <end position="63"/>
    </location>
</feature>
<evidence type="ECO:0000256" key="5">
    <source>
        <dbReference type="ARBA" id="ARBA00022989"/>
    </source>
</evidence>
<feature type="transmembrane region" description="Helical" evidence="7">
    <location>
        <begin position="134"/>
        <end position="155"/>
    </location>
</feature>
<evidence type="ECO:0000256" key="4">
    <source>
        <dbReference type="ARBA" id="ARBA00022692"/>
    </source>
</evidence>
<feature type="transmembrane region" description="Helical" evidence="7">
    <location>
        <begin position="257"/>
        <end position="276"/>
    </location>
</feature>
<evidence type="ECO:0000256" key="7">
    <source>
        <dbReference type="SAM" id="Phobius"/>
    </source>
</evidence>
<feature type="transmembrane region" description="Helical" evidence="7">
    <location>
        <begin position="318"/>
        <end position="337"/>
    </location>
</feature>
<dbReference type="AlphaFoldDB" id="A0A7D3Y2X9"/>
<dbReference type="EMBL" id="CP048104">
    <property type="protein sequence ID" value="QKG85243.1"/>
    <property type="molecule type" value="Genomic_DNA"/>
</dbReference>
<comment type="similarity">
    <text evidence="2">Belongs to the UPF0324 family.</text>
</comment>
<keyword evidence="3" id="KW-1003">Cell membrane</keyword>
<feature type="transmembrane region" description="Helical" evidence="7">
    <location>
        <begin position="20"/>
        <end position="39"/>
    </location>
</feature>
<organism evidence="8 9">
    <name type="scientific">Kroppenstedtia pulmonis</name>
    <dbReference type="NCBI Taxonomy" id="1380685"/>
    <lineage>
        <taxon>Bacteria</taxon>
        <taxon>Bacillati</taxon>
        <taxon>Bacillota</taxon>
        <taxon>Bacilli</taxon>
        <taxon>Bacillales</taxon>
        <taxon>Thermoactinomycetaceae</taxon>
        <taxon>Kroppenstedtia</taxon>
    </lineage>
</organism>
<name>A0A7D3Y2X9_9BACL</name>
<dbReference type="KEGG" id="kpul:GXN76_12670"/>
<feature type="transmembrane region" description="Helical" evidence="7">
    <location>
        <begin position="104"/>
        <end position="122"/>
    </location>
</feature>
<dbReference type="PANTHER" id="PTHR30106:SF2">
    <property type="entry name" value="UPF0324 INNER MEMBRANE PROTEIN YEIH"/>
    <property type="match status" value="1"/>
</dbReference>
<gene>
    <name evidence="8" type="ORF">GXN76_12670</name>
</gene>
<evidence type="ECO:0000256" key="3">
    <source>
        <dbReference type="ARBA" id="ARBA00022475"/>
    </source>
</evidence>
<keyword evidence="4 7" id="KW-0812">Transmembrane</keyword>
<feature type="transmembrane region" description="Helical" evidence="7">
    <location>
        <begin position="219"/>
        <end position="245"/>
    </location>
</feature>
<sequence>MKKTILQDKEDVHCKSRLYFTGGILFTFLLAGAGYLLAVLPGVSLVGPMITAILLAVSYRHVFGYPEHLREGIQFSSKIILRFAIILFGFRLNLEQILGEGLNLLWKDAVVIFLGLGVTLFMARVLRGNFNLSFLLGVGTGVCGAAAIAAVSPIIKADEEDTATGVGIIALMGTMFTLLYTLLLPILPFHPDQYGMWSGLSLHELAHVAAASAPAGEDAVALALLAKLGRVLLLVPLCFLIILWRRRKGHNESSSKVAFPWFLVGFVATCLIGSYMAIPKAMIENLGVASSFLLASAMVGLGLNIHIGSLKEKALKPLLAMLTASIVLAVVSGWLVLI</sequence>
<comment type="subcellular location">
    <subcellularLocation>
        <location evidence="1">Cell membrane</location>
        <topology evidence="1">Multi-pass membrane protein</topology>
    </subcellularLocation>
</comment>
<evidence type="ECO:0000256" key="2">
    <source>
        <dbReference type="ARBA" id="ARBA00007977"/>
    </source>
</evidence>
<dbReference type="Proteomes" id="UP000503088">
    <property type="component" value="Chromosome"/>
</dbReference>